<organism evidence="2 3">
    <name type="scientific">Mycetocola reblochoni REB411</name>
    <dbReference type="NCBI Taxonomy" id="1255698"/>
    <lineage>
        <taxon>Bacteria</taxon>
        <taxon>Bacillati</taxon>
        <taxon>Actinomycetota</taxon>
        <taxon>Actinomycetes</taxon>
        <taxon>Micrococcales</taxon>
        <taxon>Microbacteriaceae</taxon>
        <taxon>Mycetocola</taxon>
    </lineage>
</organism>
<accession>A0A1R4JMH8</accession>
<dbReference type="Proteomes" id="UP000196778">
    <property type="component" value="Unassembled WGS sequence"/>
</dbReference>
<name>A0A1R4JMH8_9MICO</name>
<gene>
    <name evidence="2" type="ORF">FM119_08265</name>
</gene>
<dbReference type="RefSeq" id="WP_087137197.1">
    <property type="nucleotide sequence ID" value="NZ_FUKR01000048.1"/>
</dbReference>
<reference evidence="3" key="1">
    <citation type="submission" date="2017-02" db="EMBL/GenBank/DDBJ databases">
        <authorList>
            <person name="Dridi B."/>
        </authorList>
    </citation>
    <scope>NUCLEOTIDE SEQUENCE [LARGE SCALE GENOMIC DNA]</scope>
    <source>
        <strain evidence="3">EB411</strain>
    </source>
</reference>
<feature type="compositionally biased region" description="Basic residues" evidence="1">
    <location>
        <begin position="90"/>
        <end position="103"/>
    </location>
</feature>
<sequence>MIINARPTLPLSTPVVRWRQSADDVYAATLHDEFAGYITVTGAGYELRGPTAEDLGTHPSRQEAEEALDAALSRPVATTAVPSPSTTPRSRPRRRTRRSRVRS</sequence>
<evidence type="ECO:0000313" key="2">
    <source>
        <dbReference type="EMBL" id="SJN33134.1"/>
    </source>
</evidence>
<evidence type="ECO:0000256" key="1">
    <source>
        <dbReference type="SAM" id="MobiDB-lite"/>
    </source>
</evidence>
<feature type="compositionally biased region" description="Low complexity" evidence="1">
    <location>
        <begin position="75"/>
        <end position="89"/>
    </location>
</feature>
<dbReference type="EMBL" id="FUKR01000048">
    <property type="protein sequence ID" value="SJN33134.1"/>
    <property type="molecule type" value="Genomic_DNA"/>
</dbReference>
<dbReference type="OrthoDB" id="5080267at2"/>
<protein>
    <submittedName>
        <fullName evidence="2">Uncharacterized protein</fullName>
    </submittedName>
</protein>
<keyword evidence="3" id="KW-1185">Reference proteome</keyword>
<proteinExistence type="predicted"/>
<feature type="region of interest" description="Disordered" evidence="1">
    <location>
        <begin position="47"/>
        <end position="103"/>
    </location>
</feature>
<dbReference type="AlphaFoldDB" id="A0A1R4JMH8"/>
<evidence type="ECO:0000313" key="3">
    <source>
        <dbReference type="Proteomes" id="UP000196778"/>
    </source>
</evidence>